<reference evidence="3" key="1">
    <citation type="journal article" date="2014" name="Front. Microbiol.">
        <title>High frequency of phylogenetically diverse reductive dehalogenase-homologous genes in deep subseafloor sedimentary metagenomes.</title>
        <authorList>
            <person name="Kawai M."/>
            <person name="Futagami T."/>
            <person name="Toyoda A."/>
            <person name="Takaki Y."/>
            <person name="Nishi S."/>
            <person name="Hori S."/>
            <person name="Arai W."/>
            <person name="Tsubouchi T."/>
            <person name="Morono Y."/>
            <person name="Uchiyama I."/>
            <person name="Ito T."/>
            <person name="Fujiyama A."/>
            <person name="Inagaki F."/>
            <person name="Takami H."/>
        </authorList>
    </citation>
    <scope>NUCLEOTIDE SEQUENCE</scope>
    <source>
        <strain evidence="3">Expedition CK06-06</strain>
    </source>
</reference>
<name>X0XCL9_9ZZZZ</name>
<comment type="caution">
    <text evidence="3">The sequence shown here is derived from an EMBL/GenBank/DDBJ whole genome shotgun (WGS) entry which is preliminary data.</text>
</comment>
<dbReference type="GO" id="GO:0003924">
    <property type="term" value="F:GTPase activity"/>
    <property type="evidence" value="ECO:0007669"/>
    <property type="project" value="InterPro"/>
</dbReference>
<organism evidence="3">
    <name type="scientific">marine sediment metagenome</name>
    <dbReference type="NCBI Taxonomy" id="412755"/>
    <lineage>
        <taxon>unclassified sequences</taxon>
        <taxon>metagenomes</taxon>
        <taxon>ecological metagenomes</taxon>
    </lineage>
</organism>
<dbReference type="CDD" id="cd00154">
    <property type="entry name" value="Rab"/>
    <property type="match status" value="1"/>
</dbReference>
<evidence type="ECO:0000256" key="2">
    <source>
        <dbReference type="ARBA" id="ARBA00023134"/>
    </source>
</evidence>
<dbReference type="InterPro" id="IPR005225">
    <property type="entry name" value="Small_GTP-bd"/>
</dbReference>
<sequence length="172" mass="19773">MVEHFKIFKVCLLAGKNVGKKTLEEISQKVPDHETGLTLGVEWFYKDVLVNGNITTKVQLWTNSNNETFQPLWKFYIRGSNGIILMYDITYANSLNVISEWYQRVKNQLDYEVPVLLVGNKLDLEENREVSKEQIKKFKTDNKISSSIEISLKTGENVDAMLRKVIGIIDSV</sequence>
<dbReference type="AlphaFoldDB" id="X0XCL9"/>
<dbReference type="PRINTS" id="PR00449">
    <property type="entry name" value="RASTRNSFRMNG"/>
</dbReference>
<dbReference type="Gene3D" id="3.40.50.300">
    <property type="entry name" value="P-loop containing nucleotide triphosphate hydrolases"/>
    <property type="match status" value="1"/>
</dbReference>
<gene>
    <name evidence="3" type="ORF">S01H1_68727</name>
</gene>
<dbReference type="SMART" id="SM00173">
    <property type="entry name" value="RAS"/>
    <property type="match status" value="1"/>
</dbReference>
<dbReference type="InterPro" id="IPR001806">
    <property type="entry name" value="Small_GTPase"/>
</dbReference>
<dbReference type="InterPro" id="IPR050227">
    <property type="entry name" value="Rab"/>
</dbReference>
<dbReference type="InterPro" id="IPR027417">
    <property type="entry name" value="P-loop_NTPase"/>
</dbReference>
<keyword evidence="1" id="KW-0547">Nucleotide-binding</keyword>
<protein>
    <recommendedName>
        <fullName evidence="4">Roc domain-containing protein</fullName>
    </recommendedName>
</protein>
<evidence type="ECO:0000313" key="3">
    <source>
        <dbReference type="EMBL" id="GAG34398.1"/>
    </source>
</evidence>
<dbReference type="SUPFAM" id="SSF52540">
    <property type="entry name" value="P-loop containing nucleoside triphosphate hydrolases"/>
    <property type="match status" value="1"/>
</dbReference>
<dbReference type="SMART" id="SM00175">
    <property type="entry name" value="RAB"/>
    <property type="match status" value="1"/>
</dbReference>
<proteinExistence type="predicted"/>
<dbReference type="PROSITE" id="PS51419">
    <property type="entry name" value="RAB"/>
    <property type="match status" value="1"/>
</dbReference>
<evidence type="ECO:0008006" key="4">
    <source>
        <dbReference type="Google" id="ProtNLM"/>
    </source>
</evidence>
<evidence type="ECO:0000256" key="1">
    <source>
        <dbReference type="ARBA" id="ARBA00022741"/>
    </source>
</evidence>
<dbReference type="GO" id="GO:0005525">
    <property type="term" value="F:GTP binding"/>
    <property type="evidence" value="ECO:0007669"/>
    <property type="project" value="UniProtKB-KW"/>
</dbReference>
<dbReference type="Pfam" id="PF00071">
    <property type="entry name" value="Ras"/>
    <property type="match status" value="1"/>
</dbReference>
<accession>X0XCL9</accession>
<keyword evidence="2" id="KW-0342">GTP-binding</keyword>
<dbReference type="PROSITE" id="PS51421">
    <property type="entry name" value="RAS"/>
    <property type="match status" value="1"/>
</dbReference>
<dbReference type="EMBL" id="BARS01045587">
    <property type="protein sequence ID" value="GAG34398.1"/>
    <property type="molecule type" value="Genomic_DNA"/>
</dbReference>
<dbReference type="PANTHER" id="PTHR47977">
    <property type="entry name" value="RAS-RELATED PROTEIN RAB"/>
    <property type="match status" value="1"/>
</dbReference>
<dbReference type="NCBIfam" id="TIGR00231">
    <property type="entry name" value="small_GTP"/>
    <property type="match status" value="1"/>
</dbReference>